<dbReference type="EMBL" id="CP106793">
    <property type="protein sequence ID" value="UXY22687.1"/>
    <property type="molecule type" value="Genomic_DNA"/>
</dbReference>
<accession>A0ABY6E7R8</accession>
<dbReference type="RefSeq" id="WP_263232756.1">
    <property type="nucleotide sequence ID" value="NZ_CP106793.1"/>
</dbReference>
<dbReference type="Proteomes" id="UP001061298">
    <property type="component" value="Chromosome"/>
</dbReference>
<reference evidence="2" key="1">
    <citation type="submission" date="2022-10" db="EMBL/GenBank/DDBJ databases">
        <authorList>
            <person name="Mo P."/>
        </authorList>
    </citation>
    <scope>NUCLEOTIDE SEQUENCE</scope>
    <source>
        <strain evidence="2">HUAS 13-4</strain>
    </source>
</reference>
<evidence type="ECO:0000259" key="1">
    <source>
        <dbReference type="Pfam" id="PF13191"/>
    </source>
</evidence>
<feature type="domain" description="Orc1-like AAA ATPase" evidence="1">
    <location>
        <begin position="2"/>
        <end position="60"/>
    </location>
</feature>
<dbReference type="Pfam" id="PF13191">
    <property type="entry name" value="AAA_16"/>
    <property type="match status" value="1"/>
</dbReference>
<dbReference type="SUPFAM" id="SSF52540">
    <property type="entry name" value="P-loop containing nucleoside triphosphate hydrolases"/>
    <property type="match status" value="1"/>
</dbReference>
<dbReference type="InterPro" id="IPR041664">
    <property type="entry name" value="AAA_16"/>
</dbReference>
<evidence type="ECO:0000313" key="3">
    <source>
        <dbReference type="Proteomes" id="UP001061298"/>
    </source>
</evidence>
<protein>
    <submittedName>
        <fullName evidence="2">AAA family ATPase</fullName>
    </submittedName>
</protein>
<organism evidence="2 3">
    <name type="scientific">Streptomyces cynarae</name>
    <dbReference type="NCBI Taxonomy" id="2981134"/>
    <lineage>
        <taxon>Bacteria</taxon>
        <taxon>Bacillati</taxon>
        <taxon>Actinomycetota</taxon>
        <taxon>Actinomycetes</taxon>
        <taxon>Kitasatosporales</taxon>
        <taxon>Streptomycetaceae</taxon>
        <taxon>Streptomyces</taxon>
    </lineage>
</organism>
<sequence length="97" mass="9765">MPLVGRTRECALIDAVLTDVRAGRSRTLVVRGAVGTGKTALLSYAAQAAAGGLPWGGVDELLVEGPAPDAARELLVSVVDGPVAEEGAGSARGRDRG</sequence>
<name>A0ABY6E7R8_9ACTN</name>
<gene>
    <name evidence="2" type="ORF">N8I84_31240</name>
</gene>
<dbReference type="InterPro" id="IPR027417">
    <property type="entry name" value="P-loop_NTPase"/>
</dbReference>
<evidence type="ECO:0000313" key="2">
    <source>
        <dbReference type="EMBL" id="UXY22687.1"/>
    </source>
</evidence>
<keyword evidence="3" id="KW-1185">Reference proteome</keyword>
<proteinExistence type="predicted"/>